<evidence type="ECO:0000313" key="1">
    <source>
        <dbReference type="EMBL" id="KAG0441417.1"/>
    </source>
</evidence>
<keyword evidence="2" id="KW-1185">Reference proteome</keyword>
<dbReference type="EMBL" id="JABSTQ010004669">
    <property type="protein sequence ID" value="KAG0441417.1"/>
    <property type="molecule type" value="Genomic_DNA"/>
</dbReference>
<gene>
    <name evidence="1" type="ORF">HPB47_015953</name>
</gene>
<name>A0AC60QS64_IXOPE</name>
<protein>
    <submittedName>
        <fullName evidence="1">Uncharacterized protein</fullName>
    </submittedName>
</protein>
<comment type="caution">
    <text evidence="1">The sequence shown here is derived from an EMBL/GenBank/DDBJ whole genome shotgun (WGS) entry which is preliminary data.</text>
</comment>
<proteinExistence type="predicted"/>
<organism evidence="1 2">
    <name type="scientific">Ixodes persulcatus</name>
    <name type="common">Taiga tick</name>
    <dbReference type="NCBI Taxonomy" id="34615"/>
    <lineage>
        <taxon>Eukaryota</taxon>
        <taxon>Metazoa</taxon>
        <taxon>Ecdysozoa</taxon>
        <taxon>Arthropoda</taxon>
        <taxon>Chelicerata</taxon>
        <taxon>Arachnida</taxon>
        <taxon>Acari</taxon>
        <taxon>Parasitiformes</taxon>
        <taxon>Ixodida</taxon>
        <taxon>Ixodoidea</taxon>
        <taxon>Ixodidae</taxon>
        <taxon>Ixodinae</taxon>
        <taxon>Ixodes</taxon>
    </lineage>
</organism>
<accession>A0AC60QS64</accession>
<evidence type="ECO:0000313" key="2">
    <source>
        <dbReference type="Proteomes" id="UP000805193"/>
    </source>
</evidence>
<sequence length="243" mass="26358">MDIELFNKPALATSYSTRYLDGLGLVLKDINLDVRPGEKLGIVGRTGSGKSTMTLGLFRIIEAATGKIVIDDVDIAVLGLHELHSRITVIPQDPVLFHGTLRFNLDPVGQHDTAELWSALARLQLRDVFRKAGGLDFVVADGGLNLSVGQRQLICLARALLRKTKILILDEATASVDVETDLLIQQTLRDMMSGCTVLTIAHRIHTVLTSDRVVVMDQGRIVEVGSPTGLLADIQVVLPLHGS</sequence>
<reference evidence="1 2" key="1">
    <citation type="journal article" date="2020" name="Cell">
        <title>Large-Scale Comparative Analyses of Tick Genomes Elucidate Their Genetic Diversity and Vector Capacities.</title>
        <authorList>
            <consortium name="Tick Genome and Microbiome Consortium (TIGMIC)"/>
            <person name="Jia N."/>
            <person name="Wang J."/>
            <person name="Shi W."/>
            <person name="Du L."/>
            <person name="Sun Y."/>
            <person name="Zhan W."/>
            <person name="Jiang J.F."/>
            <person name="Wang Q."/>
            <person name="Zhang B."/>
            <person name="Ji P."/>
            <person name="Bell-Sakyi L."/>
            <person name="Cui X.M."/>
            <person name="Yuan T.T."/>
            <person name="Jiang B.G."/>
            <person name="Yang W.F."/>
            <person name="Lam T.T."/>
            <person name="Chang Q.C."/>
            <person name="Ding S.J."/>
            <person name="Wang X.J."/>
            <person name="Zhu J.G."/>
            <person name="Ruan X.D."/>
            <person name="Zhao L."/>
            <person name="Wei J.T."/>
            <person name="Ye R.Z."/>
            <person name="Que T.C."/>
            <person name="Du C.H."/>
            <person name="Zhou Y.H."/>
            <person name="Cheng J.X."/>
            <person name="Dai P.F."/>
            <person name="Guo W.B."/>
            <person name="Han X.H."/>
            <person name="Huang E.J."/>
            <person name="Li L.F."/>
            <person name="Wei W."/>
            <person name="Gao Y.C."/>
            <person name="Liu J.Z."/>
            <person name="Shao H.Z."/>
            <person name="Wang X."/>
            <person name="Wang C.C."/>
            <person name="Yang T.C."/>
            <person name="Huo Q.B."/>
            <person name="Li W."/>
            <person name="Chen H.Y."/>
            <person name="Chen S.E."/>
            <person name="Zhou L.G."/>
            <person name="Ni X.B."/>
            <person name="Tian J.H."/>
            <person name="Sheng Y."/>
            <person name="Liu T."/>
            <person name="Pan Y.S."/>
            <person name="Xia L.Y."/>
            <person name="Li J."/>
            <person name="Zhao F."/>
            <person name="Cao W.C."/>
        </authorList>
    </citation>
    <scope>NUCLEOTIDE SEQUENCE [LARGE SCALE GENOMIC DNA]</scope>
    <source>
        <strain evidence="1">Iper-2018</strain>
    </source>
</reference>
<dbReference type="Proteomes" id="UP000805193">
    <property type="component" value="Unassembled WGS sequence"/>
</dbReference>